<comment type="similarity">
    <text evidence="2">Belongs to the 'GDSL' lipolytic enzyme family.</text>
</comment>
<dbReference type="InterPro" id="IPR001087">
    <property type="entry name" value="GDSL"/>
</dbReference>
<proteinExistence type="inferred from homology"/>
<evidence type="ECO:0000256" key="3">
    <source>
        <dbReference type="ARBA" id="ARBA00022525"/>
    </source>
</evidence>
<sequence length="374" mass="40156">MPSKPTSSKPLTSLICIVVTYEIRVFFEGAQKEGGQTSSPPSAVFIFGDSLVDVGNNNYITTLARANLPPNGIDFPQGPTGRFCNGRTVADLLVESFGLSYPLPYLAPNNKGSMILKGVNFASAAAGILDSTGYDYIGRIPMNQQLQWAANTKSQIVQLVGEAQAEAIFANALFSVTMGSNDYINNYLLKGSSTSSSYNPQQYQDLLISTFSQQLTTLYNLGARKVVVTAVGPLGCIPSQLVLQFSVNGECVPFINGYVQGFNAALKSLLQQLTSTLPGATFVYANAYEMVQSFINNPANYGFTTVNDGCCGRGPYNGLVPCIPGASVCPNRRLFFFWDPFHPTEAANIMLSNAFLSGGTDVIEPVNIQQLVAM</sequence>
<keyword evidence="5" id="KW-0378">Hydrolase</keyword>
<evidence type="ECO:0000256" key="4">
    <source>
        <dbReference type="ARBA" id="ARBA00022729"/>
    </source>
</evidence>
<dbReference type="EMBL" id="OZ020104">
    <property type="protein sequence ID" value="CAK9278605.1"/>
    <property type="molecule type" value="Genomic_DNA"/>
</dbReference>
<gene>
    <name evidence="7" type="ORF">CSSPJE1EN1_LOCUS24083</name>
</gene>
<reference evidence="7" key="1">
    <citation type="submission" date="2024-02" db="EMBL/GenBank/DDBJ databases">
        <authorList>
            <consortium name="ELIXIR-Norway"/>
            <consortium name="Elixir Norway"/>
        </authorList>
    </citation>
    <scope>NUCLEOTIDE SEQUENCE</scope>
</reference>
<evidence type="ECO:0000256" key="6">
    <source>
        <dbReference type="ARBA" id="ARBA00022963"/>
    </source>
</evidence>
<keyword evidence="6" id="KW-0443">Lipid metabolism</keyword>
<dbReference type="Proteomes" id="UP001497444">
    <property type="component" value="Chromosome 9"/>
</dbReference>
<keyword evidence="3" id="KW-0964">Secreted</keyword>
<name>A0ABP0XLX4_9BRYO</name>
<comment type="subcellular location">
    <subcellularLocation>
        <location evidence="1">Secreted</location>
    </subcellularLocation>
</comment>
<evidence type="ECO:0000256" key="1">
    <source>
        <dbReference type="ARBA" id="ARBA00004613"/>
    </source>
</evidence>
<evidence type="ECO:0000256" key="5">
    <source>
        <dbReference type="ARBA" id="ARBA00022801"/>
    </source>
</evidence>
<keyword evidence="4" id="KW-0732">Signal</keyword>
<dbReference type="Pfam" id="PF00657">
    <property type="entry name" value="Lipase_GDSL"/>
    <property type="match status" value="1"/>
</dbReference>
<dbReference type="InterPro" id="IPR035669">
    <property type="entry name" value="SGNH_plant_lipase-like"/>
</dbReference>
<keyword evidence="6" id="KW-0442">Lipid degradation</keyword>
<organism evidence="7 8">
    <name type="scientific">Sphagnum jensenii</name>
    <dbReference type="NCBI Taxonomy" id="128206"/>
    <lineage>
        <taxon>Eukaryota</taxon>
        <taxon>Viridiplantae</taxon>
        <taxon>Streptophyta</taxon>
        <taxon>Embryophyta</taxon>
        <taxon>Bryophyta</taxon>
        <taxon>Sphagnophytina</taxon>
        <taxon>Sphagnopsida</taxon>
        <taxon>Sphagnales</taxon>
        <taxon>Sphagnaceae</taxon>
        <taxon>Sphagnum</taxon>
    </lineage>
</organism>
<accession>A0ABP0XLX4</accession>
<protein>
    <recommendedName>
        <fullName evidence="9">GDSL esterase/lipase</fullName>
    </recommendedName>
</protein>
<evidence type="ECO:0000256" key="2">
    <source>
        <dbReference type="ARBA" id="ARBA00008668"/>
    </source>
</evidence>
<dbReference type="InterPro" id="IPR036514">
    <property type="entry name" value="SGNH_hydro_sf"/>
</dbReference>
<evidence type="ECO:0000313" key="8">
    <source>
        <dbReference type="Proteomes" id="UP001497444"/>
    </source>
</evidence>
<dbReference type="SUPFAM" id="SSF52266">
    <property type="entry name" value="SGNH hydrolase"/>
    <property type="match status" value="1"/>
</dbReference>
<dbReference type="CDD" id="cd01837">
    <property type="entry name" value="SGNH_plant_lipase_like"/>
    <property type="match status" value="1"/>
</dbReference>
<evidence type="ECO:0000313" key="7">
    <source>
        <dbReference type="EMBL" id="CAK9278605.1"/>
    </source>
</evidence>
<keyword evidence="8" id="KW-1185">Reference proteome</keyword>
<evidence type="ECO:0008006" key="9">
    <source>
        <dbReference type="Google" id="ProtNLM"/>
    </source>
</evidence>
<dbReference type="Gene3D" id="3.40.50.1110">
    <property type="entry name" value="SGNH hydrolase"/>
    <property type="match status" value="1"/>
</dbReference>
<dbReference type="InterPro" id="IPR051238">
    <property type="entry name" value="GDSL_esterase/lipase"/>
</dbReference>
<dbReference type="PANTHER" id="PTHR45650">
    <property type="entry name" value="GDSL-LIKE LIPASE/ACYLHYDROLASE-RELATED"/>
    <property type="match status" value="1"/>
</dbReference>